<evidence type="ECO:0000313" key="2">
    <source>
        <dbReference type="EMBL" id="OZI78079.1"/>
    </source>
</evidence>
<evidence type="ECO:0000313" key="3">
    <source>
        <dbReference type="Proteomes" id="UP000216524"/>
    </source>
</evidence>
<evidence type="ECO:0000256" key="1">
    <source>
        <dbReference type="SAM" id="MobiDB-lite"/>
    </source>
</evidence>
<gene>
    <name evidence="2" type="ORF">CAL23_13145</name>
</gene>
<feature type="region of interest" description="Disordered" evidence="1">
    <location>
        <begin position="124"/>
        <end position="150"/>
    </location>
</feature>
<sequence length="225" mass="24091">MLAAGFAIQHKNGLVRFAHALLDKYAPQASAEDVRNAALEAAAAHIESKKPVGTIALVVQAFADEVRTLKATPAPTAAEGEDDVALPPLPEFDTIFPSWGSAEMQGRFKSGALRGYARAAVRADRQRRNVNTTSSDVDIDRQRRDGDAPREDDMLTIAYLAGAQAEKERAGDALLAELLDDPLLRDLLGYIEDTGPADVWGAAQAWMAKRNAALAARKEGDGNAN</sequence>
<proteinExistence type="predicted"/>
<comment type="caution">
    <text evidence="2">The sequence shown here is derived from an EMBL/GenBank/DDBJ whole genome shotgun (WGS) entry which is preliminary data.</text>
</comment>
<organism evidence="2 3">
    <name type="scientific">Bordetella genomosp. 6</name>
    <dbReference type="NCBI Taxonomy" id="463024"/>
    <lineage>
        <taxon>Bacteria</taxon>
        <taxon>Pseudomonadati</taxon>
        <taxon>Pseudomonadota</taxon>
        <taxon>Betaproteobacteria</taxon>
        <taxon>Burkholderiales</taxon>
        <taxon>Alcaligenaceae</taxon>
        <taxon>Bordetella</taxon>
    </lineage>
</organism>
<keyword evidence="3" id="KW-1185">Reference proteome</keyword>
<reference evidence="2 3" key="1">
    <citation type="submission" date="2017-05" db="EMBL/GenBank/DDBJ databases">
        <title>Complete and WGS of Bordetella genogroups.</title>
        <authorList>
            <person name="Spilker T."/>
            <person name="Lipuma J."/>
        </authorList>
    </citation>
    <scope>NUCLEOTIDE SEQUENCE [LARGE SCALE GENOMIC DNA]</scope>
    <source>
        <strain evidence="2 3">AU3139</strain>
    </source>
</reference>
<dbReference type="Proteomes" id="UP000216524">
    <property type="component" value="Unassembled WGS sequence"/>
</dbReference>
<accession>A0ABX4FBP9</accession>
<protein>
    <submittedName>
        <fullName evidence="2">Uncharacterized protein</fullName>
    </submittedName>
</protein>
<name>A0ABX4FBP9_9BORD</name>
<feature type="compositionally biased region" description="Basic and acidic residues" evidence="1">
    <location>
        <begin position="138"/>
        <end position="150"/>
    </location>
</feature>
<dbReference type="EMBL" id="NEVV01000003">
    <property type="protein sequence ID" value="OZI78079.1"/>
    <property type="molecule type" value="Genomic_DNA"/>
</dbReference>